<dbReference type="NCBIfam" id="TIGR02074">
    <property type="entry name" value="PBP_1a_fam"/>
    <property type="match status" value="1"/>
</dbReference>
<name>A0A2H0KVR7_9BACT</name>
<dbReference type="Pfam" id="PF17957">
    <property type="entry name" value="Big_7"/>
    <property type="match status" value="1"/>
</dbReference>
<dbReference type="InterPro" id="IPR001460">
    <property type="entry name" value="PCN-bd_Tpept"/>
</dbReference>
<proteinExistence type="inferred from homology"/>
<keyword evidence="17" id="KW-1133">Transmembrane helix</keyword>
<evidence type="ECO:0000256" key="2">
    <source>
        <dbReference type="ARBA" id="ARBA00007090"/>
    </source>
</evidence>
<sequence>MRYYRPYFNSVKKRRKWLKKVLTLAGYFVLAAIILVAGIFIYFAKDLPNPSKISERQITQSTKIYDRTGTVLLYDVHGEEKRTVVPFDQISKYLKDATVATEDASFYSNFGVDIRGILRAAWRTLTHQPNAGGGSTITQQFIKNTMLTSEKSLTRKIKEAILAIELDSKYSKDEILGFYLNQIPYGSNAYGAEAAAQTFFNKSAKNLDLAESAILTALPQAPTYYSPFGSHPEALKARQEYVLDRMEKLGYASKDDVQAAKNEKLNFAKNTQPIKAPHFVMYIKEYLEGKYGQNTVENGGLKVYTTLDWDMQQVAQQIIEDGANNNQKKYGAYNAALTAIDPKTGQILVMVGSKDYFGTSLPENCDPGKNCRFEPNVNVTIRDRQPGSSFKPFAYARAFEKGFTPETILFDLKTEFNSNCPPDANQDEFNGNKCYNPQDYDGNFRGPVTMRQALARSLNVPSVKTLYLAGIPQTIQTAQAMGITTLTDPSRYGLALVLGGGEVKLVDEVAAYGVFAADGVKNEKTAILKIEDSKGNTLEQYTSNPANIIDPQIARTISNILSDNEARAPIFGAASPLFISERPTAVKTGTTQEYRDAWTVGYTPSLVAGVWAGNNDNSPMAKAGAGMYAAAPIWNAFMKKAYELKMNNTVQVANSFALQKDPEQFVSPEPLATSTKAVLNGQMFSDKKIKIDKISGKLATDLTPPDLVQEVPFQEIHTVLYYVDKDNPLGDPPQDPAADPQFLNWDAPIQIWAANSGWVPQQPPTQYDNVHVPENQPILTIISPSDDQTLNQRSVTISVSAYAKLGIKQIDFFFDDDLVGVVTKEPYQFTFKIPARLIGNDHLIKVRAYDQVFNRQEAQSQVYVLAPDVVIDPPPQTQQSPSPSEF</sequence>
<dbReference type="AlphaFoldDB" id="A0A2H0KVR7"/>
<comment type="similarity">
    <text evidence="3">In the N-terminal section; belongs to the glycosyltransferase 51 family.</text>
</comment>
<dbReference type="PANTHER" id="PTHR32282:SF11">
    <property type="entry name" value="PENICILLIN-BINDING PROTEIN 1B"/>
    <property type="match status" value="1"/>
</dbReference>
<organism evidence="20 21">
    <name type="scientific">Candidatus Portnoybacteria bacterium CG11_big_fil_rev_8_21_14_0_20_40_15</name>
    <dbReference type="NCBI Taxonomy" id="1974817"/>
    <lineage>
        <taxon>Bacteria</taxon>
        <taxon>Candidatus Portnoyibacteriota</taxon>
    </lineage>
</organism>
<evidence type="ECO:0000256" key="15">
    <source>
        <dbReference type="ARBA" id="ARBA00034000"/>
    </source>
</evidence>
<evidence type="ECO:0000256" key="10">
    <source>
        <dbReference type="ARBA" id="ARBA00022960"/>
    </source>
</evidence>
<keyword evidence="9" id="KW-0378">Hydrolase</keyword>
<accession>A0A2H0KVR7</accession>
<gene>
    <name evidence="20" type="ORF">COV84_01295</name>
</gene>
<protein>
    <submittedName>
        <fullName evidence="20">Uncharacterized protein</fullName>
    </submittedName>
</protein>
<evidence type="ECO:0000256" key="17">
    <source>
        <dbReference type="SAM" id="Phobius"/>
    </source>
</evidence>
<dbReference type="PANTHER" id="PTHR32282">
    <property type="entry name" value="BINDING PROTEIN TRANSPEPTIDASE, PUTATIVE-RELATED"/>
    <property type="match status" value="1"/>
</dbReference>
<evidence type="ECO:0000259" key="19">
    <source>
        <dbReference type="Pfam" id="PF00912"/>
    </source>
</evidence>
<dbReference type="InterPro" id="IPR023346">
    <property type="entry name" value="Lysozyme-like_dom_sf"/>
</dbReference>
<keyword evidence="10" id="KW-0133">Cell shape</keyword>
<evidence type="ECO:0000256" key="9">
    <source>
        <dbReference type="ARBA" id="ARBA00022801"/>
    </source>
</evidence>
<dbReference type="InterPro" id="IPR036950">
    <property type="entry name" value="PBP_transglycosylase"/>
</dbReference>
<keyword evidence="14" id="KW-0961">Cell wall biogenesis/degradation</keyword>
<dbReference type="GO" id="GO:0008360">
    <property type="term" value="P:regulation of cell shape"/>
    <property type="evidence" value="ECO:0007669"/>
    <property type="project" value="UniProtKB-KW"/>
</dbReference>
<evidence type="ECO:0000259" key="18">
    <source>
        <dbReference type="Pfam" id="PF00905"/>
    </source>
</evidence>
<dbReference type="GO" id="GO:0030288">
    <property type="term" value="C:outer membrane-bounded periplasmic space"/>
    <property type="evidence" value="ECO:0007669"/>
    <property type="project" value="TreeGrafter"/>
</dbReference>
<dbReference type="InterPro" id="IPR013783">
    <property type="entry name" value="Ig-like_fold"/>
</dbReference>
<dbReference type="GO" id="GO:0009002">
    <property type="term" value="F:serine-type D-Ala-D-Ala carboxypeptidase activity"/>
    <property type="evidence" value="ECO:0007669"/>
    <property type="project" value="UniProtKB-EC"/>
</dbReference>
<evidence type="ECO:0000313" key="20">
    <source>
        <dbReference type="EMBL" id="PIQ75395.1"/>
    </source>
</evidence>
<keyword evidence="4" id="KW-1003">Cell membrane</keyword>
<evidence type="ECO:0000256" key="7">
    <source>
        <dbReference type="ARBA" id="ARBA00022676"/>
    </source>
</evidence>
<reference evidence="20 21" key="1">
    <citation type="submission" date="2017-09" db="EMBL/GenBank/DDBJ databases">
        <title>Depth-based differentiation of microbial function through sediment-hosted aquifers and enrichment of novel symbionts in the deep terrestrial subsurface.</title>
        <authorList>
            <person name="Probst A.J."/>
            <person name="Ladd B."/>
            <person name="Jarett J.K."/>
            <person name="Geller-Mcgrath D.E."/>
            <person name="Sieber C.M."/>
            <person name="Emerson J.B."/>
            <person name="Anantharaman K."/>
            <person name="Thomas B.C."/>
            <person name="Malmstrom R."/>
            <person name="Stieglmeier M."/>
            <person name="Klingl A."/>
            <person name="Woyke T."/>
            <person name="Ryan C.M."/>
            <person name="Banfield J.F."/>
        </authorList>
    </citation>
    <scope>NUCLEOTIDE SEQUENCE [LARGE SCALE GENOMIC DNA]</scope>
    <source>
        <strain evidence="20">CG11_big_fil_rev_8_21_14_0_20_40_15</strain>
    </source>
</reference>
<evidence type="ECO:0000256" key="6">
    <source>
        <dbReference type="ARBA" id="ARBA00022670"/>
    </source>
</evidence>
<evidence type="ECO:0000313" key="21">
    <source>
        <dbReference type="Proteomes" id="UP000229317"/>
    </source>
</evidence>
<dbReference type="Gene3D" id="3.40.710.10">
    <property type="entry name" value="DD-peptidase/beta-lactamase superfamily"/>
    <property type="match status" value="1"/>
</dbReference>
<feature type="domain" description="Penicillin-binding protein transpeptidase" evidence="18">
    <location>
        <begin position="337"/>
        <end position="639"/>
    </location>
</feature>
<keyword evidence="12 17" id="KW-0472">Membrane</keyword>
<dbReference type="GO" id="GO:0006508">
    <property type="term" value="P:proteolysis"/>
    <property type="evidence" value="ECO:0007669"/>
    <property type="project" value="UniProtKB-KW"/>
</dbReference>
<dbReference type="GO" id="GO:0008658">
    <property type="term" value="F:penicillin binding"/>
    <property type="evidence" value="ECO:0007669"/>
    <property type="project" value="InterPro"/>
</dbReference>
<comment type="similarity">
    <text evidence="2">In the C-terminal section; belongs to the transpeptidase family.</text>
</comment>
<keyword evidence="7" id="KW-0328">Glycosyltransferase</keyword>
<keyword evidence="5" id="KW-0121">Carboxypeptidase</keyword>
<comment type="caution">
    <text evidence="20">The sequence shown here is derived from an EMBL/GenBank/DDBJ whole genome shotgun (WGS) entry which is preliminary data.</text>
</comment>
<keyword evidence="11" id="KW-0573">Peptidoglycan synthesis</keyword>
<dbReference type="GO" id="GO:0009252">
    <property type="term" value="P:peptidoglycan biosynthetic process"/>
    <property type="evidence" value="ECO:0007669"/>
    <property type="project" value="UniProtKB-KW"/>
</dbReference>
<dbReference type="GO" id="GO:0008955">
    <property type="term" value="F:peptidoglycan glycosyltransferase activity"/>
    <property type="evidence" value="ECO:0007669"/>
    <property type="project" value="UniProtKB-EC"/>
</dbReference>
<evidence type="ECO:0000256" key="1">
    <source>
        <dbReference type="ARBA" id="ARBA00004236"/>
    </source>
</evidence>
<dbReference type="InterPro" id="IPR012338">
    <property type="entry name" value="Beta-lactam/transpept-like"/>
</dbReference>
<evidence type="ECO:0000256" key="8">
    <source>
        <dbReference type="ARBA" id="ARBA00022679"/>
    </source>
</evidence>
<comment type="subcellular location">
    <subcellularLocation>
        <location evidence="1">Cell membrane</location>
    </subcellularLocation>
</comment>
<keyword evidence="17" id="KW-0812">Transmembrane</keyword>
<dbReference type="Pfam" id="PF00912">
    <property type="entry name" value="Transgly"/>
    <property type="match status" value="1"/>
</dbReference>
<keyword evidence="6" id="KW-0645">Protease</keyword>
<evidence type="ECO:0000256" key="3">
    <source>
        <dbReference type="ARBA" id="ARBA00007739"/>
    </source>
</evidence>
<dbReference type="SUPFAM" id="SSF56601">
    <property type="entry name" value="beta-lactamase/transpeptidase-like"/>
    <property type="match status" value="1"/>
</dbReference>
<dbReference type="FunFam" id="1.10.3810.10:FF:000001">
    <property type="entry name" value="Penicillin-binding protein 1A"/>
    <property type="match status" value="1"/>
</dbReference>
<dbReference type="EMBL" id="PCVO01000021">
    <property type="protein sequence ID" value="PIQ75395.1"/>
    <property type="molecule type" value="Genomic_DNA"/>
</dbReference>
<feature type="transmembrane region" description="Helical" evidence="17">
    <location>
        <begin position="21"/>
        <end position="44"/>
    </location>
</feature>
<dbReference type="Pfam" id="PF00905">
    <property type="entry name" value="Transpeptidase"/>
    <property type="match status" value="1"/>
</dbReference>
<dbReference type="Gene3D" id="2.60.40.10">
    <property type="entry name" value="Immunoglobulins"/>
    <property type="match status" value="1"/>
</dbReference>
<dbReference type="InterPro" id="IPR001264">
    <property type="entry name" value="Glyco_trans_51"/>
</dbReference>
<keyword evidence="8" id="KW-0808">Transferase</keyword>
<evidence type="ECO:0000256" key="4">
    <source>
        <dbReference type="ARBA" id="ARBA00022475"/>
    </source>
</evidence>
<evidence type="ECO:0000256" key="12">
    <source>
        <dbReference type="ARBA" id="ARBA00023136"/>
    </source>
</evidence>
<keyword evidence="13" id="KW-0511">Multifunctional enzyme</keyword>
<evidence type="ECO:0000256" key="16">
    <source>
        <dbReference type="ARBA" id="ARBA00049902"/>
    </source>
</evidence>
<evidence type="ECO:0000256" key="5">
    <source>
        <dbReference type="ARBA" id="ARBA00022645"/>
    </source>
</evidence>
<dbReference type="Gene3D" id="1.10.3810.10">
    <property type="entry name" value="Biosynthetic peptidoglycan transglycosylase-like"/>
    <property type="match status" value="1"/>
</dbReference>
<comment type="catalytic activity">
    <reaction evidence="15">
        <text>Preferential cleavage: (Ac)2-L-Lys-D-Ala-|-D-Ala. Also transpeptidation of peptidyl-alanyl moieties that are N-acyl substituents of D-alanine.</text>
        <dbReference type="EC" id="3.4.16.4"/>
    </reaction>
</comment>
<feature type="domain" description="Glycosyl transferase family 51" evidence="19">
    <location>
        <begin position="76"/>
        <end position="247"/>
    </location>
</feature>
<dbReference type="Proteomes" id="UP000229317">
    <property type="component" value="Unassembled WGS sequence"/>
</dbReference>
<dbReference type="GO" id="GO:0005886">
    <property type="term" value="C:plasma membrane"/>
    <property type="evidence" value="ECO:0007669"/>
    <property type="project" value="UniProtKB-SubCell"/>
</dbReference>
<evidence type="ECO:0000256" key="11">
    <source>
        <dbReference type="ARBA" id="ARBA00022984"/>
    </source>
</evidence>
<dbReference type="SUPFAM" id="SSF53955">
    <property type="entry name" value="Lysozyme-like"/>
    <property type="match status" value="1"/>
</dbReference>
<evidence type="ECO:0000256" key="14">
    <source>
        <dbReference type="ARBA" id="ARBA00023316"/>
    </source>
</evidence>
<comment type="catalytic activity">
    <reaction evidence="16">
        <text>[GlcNAc-(1-&gt;4)-Mur2Ac(oyl-L-Ala-gamma-D-Glu-L-Lys-D-Ala-D-Ala)](n)-di-trans,octa-cis-undecaprenyl diphosphate + beta-D-GlcNAc-(1-&gt;4)-Mur2Ac(oyl-L-Ala-gamma-D-Glu-L-Lys-D-Ala-D-Ala)-di-trans,octa-cis-undecaprenyl diphosphate = [GlcNAc-(1-&gt;4)-Mur2Ac(oyl-L-Ala-gamma-D-Glu-L-Lys-D-Ala-D-Ala)](n+1)-di-trans,octa-cis-undecaprenyl diphosphate + di-trans,octa-cis-undecaprenyl diphosphate + H(+)</text>
        <dbReference type="Rhea" id="RHEA:23708"/>
        <dbReference type="Rhea" id="RHEA-COMP:9602"/>
        <dbReference type="Rhea" id="RHEA-COMP:9603"/>
        <dbReference type="ChEBI" id="CHEBI:15378"/>
        <dbReference type="ChEBI" id="CHEBI:58405"/>
        <dbReference type="ChEBI" id="CHEBI:60033"/>
        <dbReference type="ChEBI" id="CHEBI:78435"/>
        <dbReference type="EC" id="2.4.99.28"/>
    </reaction>
</comment>
<dbReference type="InterPro" id="IPR050396">
    <property type="entry name" value="Glycosyltr_51/Transpeptidase"/>
</dbReference>
<dbReference type="GO" id="GO:0071555">
    <property type="term" value="P:cell wall organization"/>
    <property type="evidence" value="ECO:0007669"/>
    <property type="project" value="UniProtKB-KW"/>
</dbReference>
<evidence type="ECO:0000256" key="13">
    <source>
        <dbReference type="ARBA" id="ARBA00023268"/>
    </source>
</evidence>